<dbReference type="GO" id="GO:0005886">
    <property type="term" value="C:plasma membrane"/>
    <property type="evidence" value="ECO:0007669"/>
    <property type="project" value="TreeGrafter"/>
</dbReference>
<dbReference type="PANTHER" id="PTHR39428">
    <property type="entry name" value="F420H(2)-DEPENDENT QUINONE REDUCTASE RV1261C"/>
    <property type="match status" value="1"/>
</dbReference>
<comment type="catalytic activity">
    <reaction evidence="2">
        <text>oxidized coenzyme F420-(gamma-L-Glu)(n) + a quinol + H(+) = reduced coenzyme F420-(gamma-L-Glu)(n) + a quinone</text>
        <dbReference type="Rhea" id="RHEA:39663"/>
        <dbReference type="Rhea" id="RHEA-COMP:12939"/>
        <dbReference type="Rhea" id="RHEA-COMP:14378"/>
        <dbReference type="ChEBI" id="CHEBI:15378"/>
        <dbReference type="ChEBI" id="CHEBI:24646"/>
        <dbReference type="ChEBI" id="CHEBI:132124"/>
        <dbReference type="ChEBI" id="CHEBI:133980"/>
        <dbReference type="ChEBI" id="CHEBI:139511"/>
    </reaction>
</comment>
<gene>
    <name evidence="3" type="ORF">D8S82_20790</name>
</gene>
<dbReference type="EMBL" id="VIFX01000028">
    <property type="protein sequence ID" value="TQR84691.1"/>
    <property type="molecule type" value="Genomic_DNA"/>
</dbReference>
<dbReference type="NCBIfam" id="TIGR00026">
    <property type="entry name" value="hi_GC_TIGR00026"/>
    <property type="match status" value="1"/>
</dbReference>
<dbReference type="Gene3D" id="2.30.110.10">
    <property type="entry name" value="Electron Transport, Fmn-binding Protein, Chain A"/>
    <property type="match status" value="1"/>
</dbReference>
<dbReference type="RefSeq" id="WP_142553914.1">
    <property type="nucleotide sequence ID" value="NZ_VIFX01000028.1"/>
</dbReference>
<dbReference type="GO" id="GO:0070967">
    <property type="term" value="F:coenzyme F420 binding"/>
    <property type="evidence" value="ECO:0007669"/>
    <property type="project" value="TreeGrafter"/>
</dbReference>
<sequence>MTEDFDKDKLVNDTAALDDFNRGVVEEFRANGGKVGGPFEGGDLLLLHTTGAKSGQPRLSPLAFLTVDGKMLIVGSYAGAPKDPAWVHNLRANPRAHIEVGTEAYDVAVRELPDDERDATYPKISAVAPVFAEYQSKTTRAIPLFELSRA</sequence>
<dbReference type="GO" id="GO:0016491">
    <property type="term" value="F:oxidoreductase activity"/>
    <property type="evidence" value="ECO:0007669"/>
    <property type="project" value="InterPro"/>
</dbReference>
<protein>
    <submittedName>
        <fullName evidence="3">Nitroreductase family deazaflavin-dependent oxidoreductase</fullName>
    </submittedName>
</protein>
<organism evidence="3 4">
    <name type="scientific">Mycolicibacterium hodleri</name>
    <dbReference type="NCBI Taxonomy" id="49897"/>
    <lineage>
        <taxon>Bacteria</taxon>
        <taxon>Bacillati</taxon>
        <taxon>Actinomycetota</taxon>
        <taxon>Actinomycetes</taxon>
        <taxon>Mycobacteriales</taxon>
        <taxon>Mycobacteriaceae</taxon>
        <taxon>Mycolicibacterium</taxon>
    </lineage>
</organism>
<comment type="caution">
    <text evidence="3">The sequence shown here is derived from an EMBL/GenBank/DDBJ whole genome shotgun (WGS) entry which is preliminary data.</text>
</comment>
<dbReference type="AlphaFoldDB" id="A0A544VXI2"/>
<comment type="similarity">
    <text evidence="1">Belongs to the F420H(2)-dependent quinone reductase family.</text>
</comment>
<dbReference type="PANTHER" id="PTHR39428:SF1">
    <property type="entry name" value="F420H(2)-DEPENDENT QUINONE REDUCTASE RV1261C"/>
    <property type="match status" value="1"/>
</dbReference>
<dbReference type="InterPro" id="IPR004378">
    <property type="entry name" value="F420H2_quin_Rdtase"/>
</dbReference>
<evidence type="ECO:0000313" key="4">
    <source>
        <dbReference type="Proteomes" id="UP000315759"/>
    </source>
</evidence>
<reference evidence="3 4" key="1">
    <citation type="submission" date="2018-10" db="EMBL/GenBank/DDBJ databases">
        <title>Draft genome of Mycobacterium hodleri strain B.</title>
        <authorList>
            <person name="Amande T.J."/>
            <person name="Mcgenity T.J."/>
        </authorList>
    </citation>
    <scope>NUCLEOTIDE SEQUENCE [LARGE SCALE GENOMIC DNA]</scope>
    <source>
        <strain evidence="3 4">B</strain>
    </source>
</reference>
<dbReference type="Pfam" id="PF04075">
    <property type="entry name" value="F420H2_quin_red"/>
    <property type="match status" value="1"/>
</dbReference>
<dbReference type="SUPFAM" id="SSF50475">
    <property type="entry name" value="FMN-binding split barrel"/>
    <property type="match status" value="1"/>
</dbReference>
<accession>A0A544VXI2</accession>
<dbReference type="Proteomes" id="UP000315759">
    <property type="component" value="Unassembled WGS sequence"/>
</dbReference>
<keyword evidence="4" id="KW-1185">Reference proteome</keyword>
<name>A0A544VXI2_9MYCO</name>
<evidence type="ECO:0000256" key="2">
    <source>
        <dbReference type="ARBA" id="ARBA00049106"/>
    </source>
</evidence>
<evidence type="ECO:0000313" key="3">
    <source>
        <dbReference type="EMBL" id="TQR84691.1"/>
    </source>
</evidence>
<dbReference type="InterPro" id="IPR012349">
    <property type="entry name" value="Split_barrel_FMN-bd"/>
</dbReference>
<evidence type="ECO:0000256" key="1">
    <source>
        <dbReference type="ARBA" id="ARBA00008710"/>
    </source>
</evidence>
<proteinExistence type="inferred from homology"/>